<dbReference type="AlphaFoldDB" id="A0A919GCB2"/>
<keyword evidence="3" id="KW-1185">Reference proteome</keyword>
<dbReference type="EMBL" id="BNAT01000001">
    <property type="protein sequence ID" value="GHH81860.1"/>
    <property type="molecule type" value="Genomic_DNA"/>
</dbReference>
<reference evidence="2" key="2">
    <citation type="submission" date="2020-09" db="EMBL/GenBank/DDBJ databases">
        <authorList>
            <person name="Sun Q."/>
            <person name="Zhou Y."/>
        </authorList>
    </citation>
    <scope>NUCLEOTIDE SEQUENCE</scope>
    <source>
        <strain evidence="2">CGMCC 4.7403</strain>
    </source>
</reference>
<sequence>MEAAEDGANPKVTILPSATRPHCGRGSDLGERTPQQKPYRFTGEPCGERTSILPAELGCGNEQLGPLAVLW</sequence>
<dbReference type="Proteomes" id="UP000603227">
    <property type="component" value="Unassembled WGS sequence"/>
</dbReference>
<reference evidence="2" key="1">
    <citation type="journal article" date="2014" name="Int. J. Syst. Evol. Microbiol.">
        <title>Complete genome sequence of Corynebacterium casei LMG S-19264T (=DSM 44701T), isolated from a smear-ripened cheese.</title>
        <authorList>
            <consortium name="US DOE Joint Genome Institute (JGI-PGF)"/>
            <person name="Walter F."/>
            <person name="Albersmeier A."/>
            <person name="Kalinowski J."/>
            <person name="Ruckert C."/>
        </authorList>
    </citation>
    <scope>NUCLEOTIDE SEQUENCE</scope>
    <source>
        <strain evidence="2">CGMCC 4.7403</strain>
    </source>
</reference>
<comment type="caution">
    <text evidence="2">The sequence shown here is derived from an EMBL/GenBank/DDBJ whole genome shotgun (WGS) entry which is preliminary data.</text>
</comment>
<feature type="region of interest" description="Disordered" evidence="1">
    <location>
        <begin position="1"/>
        <end position="45"/>
    </location>
</feature>
<organism evidence="2 3">
    <name type="scientific">Streptomyces capitiformicae</name>
    <dbReference type="NCBI Taxonomy" id="2014920"/>
    <lineage>
        <taxon>Bacteria</taxon>
        <taxon>Bacillati</taxon>
        <taxon>Actinomycetota</taxon>
        <taxon>Actinomycetes</taxon>
        <taxon>Kitasatosporales</taxon>
        <taxon>Streptomycetaceae</taxon>
        <taxon>Streptomyces</taxon>
    </lineage>
</organism>
<name>A0A919GCB2_9ACTN</name>
<protein>
    <submittedName>
        <fullName evidence="2">Uncharacterized protein</fullName>
    </submittedName>
</protein>
<evidence type="ECO:0000313" key="3">
    <source>
        <dbReference type="Proteomes" id="UP000603227"/>
    </source>
</evidence>
<evidence type="ECO:0000256" key="1">
    <source>
        <dbReference type="SAM" id="MobiDB-lite"/>
    </source>
</evidence>
<accession>A0A919GCB2</accession>
<gene>
    <name evidence="2" type="ORF">GCM10017771_04840</name>
</gene>
<evidence type="ECO:0000313" key="2">
    <source>
        <dbReference type="EMBL" id="GHH81860.1"/>
    </source>
</evidence>
<proteinExistence type="predicted"/>